<dbReference type="SUPFAM" id="SSF51101">
    <property type="entry name" value="Mannose-binding lectins"/>
    <property type="match status" value="1"/>
</dbReference>
<accession>A0A845G4Z1</accession>
<evidence type="ECO:0000256" key="1">
    <source>
        <dbReference type="SAM" id="MobiDB-lite"/>
    </source>
</evidence>
<dbReference type="EMBL" id="WWCW01000039">
    <property type="protein sequence ID" value="MYM88136.1"/>
    <property type="molecule type" value="Genomic_DNA"/>
</dbReference>
<gene>
    <name evidence="3" type="ORF">GTP91_13220</name>
</gene>
<evidence type="ECO:0000313" key="4">
    <source>
        <dbReference type="Proteomes" id="UP000470302"/>
    </source>
</evidence>
<dbReference type="Gene3D" id="2.100.10.30">
    <property type="entry name" value="Jacalin-like lectin domain"/>
    <property type="match status" value="1"/>
</dbReference>
<dbReference type="Proteomes" id="UP000470302">
    <property type="component" value="Unassembled WGS sequence"/>
</dbReference>
<reference evidence="3 4" key="1">
    <citation type="submission" date="2020-01" db="EMBL/GenBank/DDBJ databases">
        <title>Novel species isolated from a subtropical stream in China.</title>
        <authorList>
            <person name="Lu H."/>
        </authorList>
    </citation>
    <scope>NUCLEOTIDE SEQUENCE [LARGE SCALE GENOMIC DNA]</scope>
    <source>
        <strain evidence="3 4">FT82W</strain>
    </source>
</reference>
<dbReference type="InterPro" id="IPR036404">
    <property type="entry name" value="Jacalin-like_lectin_dom_sf"/>
</dbReference>
<protein>
    <recommendedName>
        <fullName evidence="2">Jacalin-type lectin domain-containing protein</fullName>
    </recommendedName>
</protein>
<comment type="caution">
    <text evidence="3">The sequence shown here is derived from an EMBL/GenBank/DDBJ whole genome shotgun (WGS) entry which is preliminary data.</text>
</comment>
<dbReference type="InterPro" id="IPR001229">
    <property type="entry name" value="Jacalin-like_lectin_dom"/>
</dbReference>
<evidence type="ECO:0000313" key="3">
    <source>
        <dbReference type="EMBL" id="MYM88136.1"/>
    </source>
</evidence>
<evidence type="ECO:0000259" key="2">
    <source>
        <dbReference type="Pfam" id="PF01419"/>
    </source>
</evidence>
<organism evidence="3 4">
    <name type="scientific">Duganella vulcania</name>
    <dbReference type="NCBI Taxonomy" id="2692166"/>
    <lineage>
        <taxon>Bacteria</taxon>
        <taxon>Pseudomonadati</taxon>
        <taxon>Pseudomonadota</taxon>
        <taxon>Betaproteobacteria</taxon>
        <taxon>Burkholderiales</taxon>
        <taxon>Oxalobacteraceae</taxon>
        <taxon>Telluria group</taxon>
        <taxon>Duganella</taxon>
    </lineage>
</organism>
<feature type="region of interest" description="Disordered" evidence="1">
    <location>
        <begin position="1"/>
        <end position="29"/>
    </location>
</feature>
<dbReference type="Pfam" id="PF01419">
    <property type="entry name" value="Jacalin"/>
    <property type="match status" value="1"/>
</dbReference>
<sequence>MKNLSTSEAQGVSTSLNAQPDATSSSASTRQTLDPVALFQGYDSFMSTPRAQALTGTSGSSGVSGQLSYMVCTSIEQISNALNISASVSASCGFGSMDAKSDFLNKLDVTNTSVHVVVYASAVTSAIEYLGAALSITPPDTASEFFMVYGDSFVSALNRGGEYYAVYSFQSSSIDEQTTVTAELAANGIGAEGSISTGLQVSLNNAYSSITTAKSFVQNMSGSTTTYPDISEVVAFALGFASTVTPDGVVTLSYSTSSYLRVPGFPSTLTDDFLKIDTNVESFVNTPGNPGWSGLYANTYALANSVAAVQEIYSTYAYTGDTALTQNGQLVQADLQTLTTLFNSLEYNPTQTVTVPTLNSSGWQAPTLNISLGTTALSAGNGDQTYTDVSTNNVYLKTTISCLSLMGDEVLDSIAITYATGNATTTVFHGGGGGSGPSVLNMSEGDRITGITTLYGNVINQITFTTTGSSTTFTWPPNPRGCDYAGSWTEAGSTRLLGFSGSCGDYVDRMNVIAVTFSPATFGPA</sequence>
<name>A0A845G4Z1_9BURK</name>
<dbReference type="AlphaFoldDB" id="A0A845G4Z1"/>
<feature type="domain" description="Jacalin-type lectin" evidence="2">
    <location>
        <begin position="401"/>
        <end position="512"/>
    </location>
</feature>
<proteinExistence type="predicted"/>
<dbReference type="RefSeq" id="WP_161097212.1">
    <property type="nucleotide sequence ID" value="NZ_WWCW01000039.1"/>
</dbReference>